<keyword evidence="2 4" id="KW-0378">Hydrolase</keyword>
<evidence type="ECO:0000313" key="5">
    <source>
        <dbReference type="Proteomes" id="UP000824164"/>
    </source>
</evidence>
<gene>
    <name evidence="4" type="ORF">IAB63_10650</name>
</gene>
<evidence type="ECO:0000259" key="3">
    <source>
        <dbReference type="SMART" id="SM00479"/>
    </source>
</evidence>
<evidence type="ECO:0000256" key="1">
    <source>
        <dbReference type="ARBA" id="ARBA00022722"/>
    </source>
</evidence>
<dbReference type="GO" id="GO:0005829">
    <property type="term" value="C:cytosol"/>
    <property type="evidence" value="ECO:0007669"/>
    <property type="project" value="TreeGrafter"/>
</dbReference>
<dbReference type="SMART" id="SM00479">
    <property type="entry name" value="EXOIII"/>
    <property type="match status" value="1"/>
</dbReference>
<protein>
    <submittedName>
        <fullName evidence="4">3'-5' exonuclease</fullName>
    </submittedName>
</protein>
<keyword evidence="1" id="KW-0540">Nuclease</keyword>
<dbReference type="NCBIfam" id="TIGR00573">
    <property type="entry name" value="dnaq"/>
    <property type="match status" value="1"/>
</dbReference>
<name>A0A9D1HIS5_9FIRM</name>
<reference evidence="4" key="2">
    <citation type="journal article" date="2021" name="PeerJ">
        <title>Extensive microbial diversity within the chicken gut microbiome revealed by metagenomics and culture.</title>
        <authorList>
            <person name="Gilroy R."/>
            <person name="Ravi A."/>
            <person name="Getino M."/>
            <person name="Pursley I."/>
            <person name="Horton D.L."/>
            <person name="Alikhan N.F."/>
            <person name="Baker D."/>
            <person name="Gharbi K."/>
            <person name="Hall N."/>
            <person name="Watson M."/>
            <person name="Adriaenssens E.M."/>
            <person name="Foster-Nyarko E."/>
            <person name="Jarju S."/>
            <person name="Secka A."/>
            <person name="Antonio M."/>
            <person name="Oren A."/>
            <person name="Chaudhuri R.R."/>
            <person name="La Ragione R."/>
            <person name="Hildebrand F."/>
            <person name="Pallen M.J."/>
        </authorList>
    </citation>
    <scope>NUCLEOTIDE SEQUENCE</scope>
    <source>
        <strain evidence="4">CHK187-14744</strain>
    </source>
</reference>
<dbReference type="CDD" id="cd06127">
    <property type="entry name" value="DEDDh"/>
    <property type="match status" value="1"/>
</dbReference>
<accession>A0A9D1HIS5</accession>
<dbReference type="GO" id="GO:0008408">
    <property type="term" value="F:3'-5' exonuclease activity"/>
    <property type="evidence" value="ECO:0007669"/>
    <property type="project" value="TreeGrafter"/>
</dbReference>
<dbReference type="InterPro" id="IPR006054">
    <property type="entry name" value="DnaQ"/>
</dbReference>
<dbReference type="Gene3D" id="3.30.420.10">
    <property type="entry name" value="Ribonuclease H-like superfamily/Ribonuclease H"/>
    <property type="match status" value="1"/>
</dbReference>
<dbReference type="GO" id="GO:0003887">
    <property type="term" value="F:DNA-directed DNA polymerase activity"/>
    <property type="evidence" value="ECO:0007669"/>
    <property type="project" value="InterPro"/>
</dbReference>
<evidence type="ECO:0000256" key="2">
    <source>
        <dbReference type="ARBA" id="ARBA00022839"/>
    </source>
</evidence>
<dbReference type="Proteomes" id="UP000824164">
    <property type="component" value="Unassembled WGS sequence"/>
</dbReference>
<dbReference type="GO" id="GO:0045004">
    <property type="term" value="P:DNA replication proofreading"/>
    <property type="evidence" value="ECO:0007669"/>
    <property type="project" value="TreeGrafter"/>
</dbReference>
<proteinExistence type="predicted"/>
<dbReference type="InterPro" id="IPR036397">
    <property type="entry name" value="RNaseH_sf"/>
</dbReference>
<dbReference type="InterPro" id="IPR012337">
    <property type="entry name" value="RNaseH-like_sf"/>
</dbReference>
<dbReference type="Pfam" id="PF00929">
    <property type="entry name" value="RNase_T"/>
    <property type="match status" value="1"/>
</dbReference>
<sequence>MMTSYVCFDLETTGLSPDKDEIIEIGGVKVEEGKVTDRFSRFIKPTSPISDRVRQITGIDNDMVAEALPTEEVIFDFIEFCKDQPLLGHNISFDYRFMKRYAAKYYMPFEKAGVDTLKIARIVHKDLPSRSLGSLCDHYQIINPSAHRAYHDALATAKIYQSMKHYFGKERPELFEAISLDGGRKKIQPATARQKVYLKDLAKYHKIKLSNDVDTLTRSEASRMIDGIIFRFGRMLR</sequence>
<feature type="domain" description="Exonuclease" evidence="3">
    <location>
        <begin position="4"/>
        <end position="169"/>
    </location>
</feature>
<dbReference type="EMBL" id="DVLT01000068">
    <property type="protein sequence ID" value="HIU03699.1"/>
    <property type="molecule type" value="Genomic_DNA"/>
</dbReference>
<dbReference type="GO" id="GO:0003677">
    <property type="term" value="F:DNA binding"/>
    <property type="evidence" value="ECO:0007669"/>
    <property type="project" value="InterPro"/>
</dbReference>
<organism evidence="4 5">
    <name type="scientific">Candidatus Onthocola gallistercoris</name>
    <dbReference type="NCBI Taxonomy" id="2840876"/>
    <lineage>
        <taxon>Bacteria</taxon>
        <taxon>Bacillati</taxon>
        <taxon>Bacillota</taxon>
        <taxon>Bacilli</taxon>
        <taxon>Candidatus Onthocola</taxon>
    </lineage>
</organism>
<dbReference type="PANTHER" id="PTHR30231:SF41">
    <property type="entry name" value="DNA POLYMERASE III SUBUNIT EPSILON"/>
    <property type="match status" value="1"/>
</dbReference>
<comment type="caution">
    <text evidence="4">The sequence shown here is derived from an EMBL/GenBank/DDBJ whole genome shotgun (WGS) entry which is preliminary data.</text>
</comment>
<reference evidence="4" key="1">
    <citation type="submission" date="2020-10" db="EMBL/GenBank/DDBJ databases">
        <authorList>
            <person name="Gilroy R."/>
        </authorList>
    </citation>
    <scope>NUCLEOTIDE SEQUENCE</scope>
    <source>
        <strain evidence="4">CHK187-14744</strain>
    </source>
</reference>
<keyword evidence="2 4" id="KW-0269">Exonuclease</keyword>
<dbReference type="AlphaFoldDB" id="A0A9D1HIS5"/>
<dbReference type="FunFam" id="3.30.420.10:FF:000045">
    <property type="entry name" value="3'-5' exonuclease DinG"/>
    <property type="match status" value="1"/>
</dbReference>
<evidence type="ECO:0000313" key="4">
    <source>
        <dbReference type="EMBL" id="HIU03699.1"/>
    </source>
</evidence>
<dbReference type="SUPFAM" id="SSF53098">
    <property type="entry name" value="Ribonuclease H-like"/>
    <property type="match status" value="1"/>
</dbReference>
<dbReference type="InterPro" id="IPR013520">
    <property type="entry name" value="Ribonucl_H"/>
</dbReference>
<dbReference type="PANTHER" id="PTHR30231">
    <property type="entry name" value="DNA POLYMERASE III SUBUNIT EPSILON"/>
    <property type="match status" value="1"/>
</dbReference>